<accession>W6SIV0</accession>
<dbReference type="PATRIC" id="fig|1216932.3.peg.2436"/>
<dbReference type="OrthoDB" id="2353623at2"/>
<name>W6SIV0_9CLOT</name>
<reference evidence="2 3" key="1">
    <citation type="submission" date="2013-11" db="EMBL/GenBank/DDBJ databases">
        <title>Complete genome sequence of Clostridum sp. M2/40.</title>
        <authorList>
            <person name="Wibberg D."/>
            <person name="Puehler A."/>
            <person name="Schlueter A."/>
        </authorList>
    </citation>
    <scope>NUCLEOTIDE SEQUENCE [LARGE SCALE GENOMIC DNA]</scope>
    <source>
        <strain evidence="3">M2/40</strain>
    </source>
</reference>
<keyword evidence="2" id="KW-0689">Ribosomal protein</keyword>
<dbReference type="Pfam" id="PF01248">
    <property type="entry name" value="Ribosomal_L7Ae"/>
    <property type="match status" value="1"/>
</dbReference>
<evidence type="ECO:0000313" key="2">
    <source>
        <dbReference type="EMBL" id="CDM69595.1"/>
    </source>
</evidence>
<proteinExistence type="predicted"/>
<dbReference type="Gene3D" id="3.30.1330.30">
    <property type="match status" value="1"/>
</dbReference>
<feature type="domain" description="Ribosomal protein eL8/eL30/eS12/Gadd45" evidence="1">
    <location>
        <begin position="6"/>
        <end position="75"/>
    </location>
</feature>
<dbReference type="HOGENOM" id="CLU_168063_2_0_9"/>
<evidence type="ECO:0000313" key="3">
    <source>
        <dbReference type="Proteomes" id="UP000019426"/>
    </source>
</evidence>
<dbReference type="AlphaFoldDB" id="W6SIV0"/>
<protein>
    <submittedName>
        <fullName evidence="2">Putative ribosomal protein L7Ae-like</fullName>
    </submittedName>
</protein>
<dbReference type="eggNOG" id="COG1358">
    <property type="taxonomic scope" value="Bacteria"/>
</dbReference>
<dbReference type="GO" id="GO:0005840">
    <property type="term" value="C:ribosome"/>
    <property type="evidence" value="ECO:0007669"/>
    <property type="project" value="UniProtKB-KW"/>
</dbReference>
<organism evidence="2 3">
    <name type="scientific">Clostridium bornimense</name>
    <dbReference type="NCBI Taxonomy" id="1216932"/>
    <lineage>
        <taxon>Bacteria</taxon>
        <taxon>Bacillati</taxon>
        <taxon>Bacillota</taxon>
        <taxon>Clostridia</taxon>
        <taxon>Eubacteriales</taxon>
        <taxon>Clostridiaceae</taxon>
        <taxon>Clostridium</taxon>
    </lineage>
</organism>
<gene>
    <name evidence="2" type="ORF">CM240_2458</name>
</gene>
<dbReference type="EMBL" id="HG917868">
    <property type="protein sequence ID" value="CDM69595.1"/>
    <property type="molecule type" value="Genomic_DNA"/>
</dbReference>
<keyword evidence="3" id="KW-1185">Reference proteome</keyword>
<dbReference type="KEGG" id="clt:CM240_2458"/>
<dbReference type="Proteomes" id="UP000019426">
    <property type="component" value="Chromosome M2/40_rep1"/>
</dbReference>
<dbReference type="InterPro" id="IPR029064">
    <property type="entry name" value="Ribosomal_eL30-like_sf"/>
</dbReference>
<dbReference type="SUPFAM" id="SSF55315">
    <property type="entry name" value="L30e-like"/>
    <property type="match status" value="1"/>
</dbReference>
<evidence type="ECO:0000259" key="1">
    <source>
        <dbReference type="Pfam" id="PF01248"/>
    </source>
</evidence>
<sequence>MVERIKDKKVVGIKQSTKVLKTEKCKTLYIAKDANLALLRDVENLAKDNSVEIVYIDTMRELGKLCGIDVKASVAVTLI</sequence>
<dbReference type="InterPro" id="IPR004038">
    <property type="entry name" value="Ribosomal_eL8/eL30/eS12/Gad45"/>
</dbReference>
<dbReference type="RefSeq" id="WP_044039394.1">
    <property type="nucleotide sequence ID" value="NZ_HG917868.1"/>
</dbReference>
<dbReference type="STRING" id="1216932.CM240_2458"/>
<keyword evidence="2" id="KW-0687">Ribonucleoprotein</keyword>